<evidence type="ECO:0000313" key="5">
    <source>
        <dbReference type="EMBL" id="VDC28669.1"/>
    </source>
</evidence>
<dbReference type="GO" id="GO:0015846">
    <property type="term" value="P:polyamine transport"/>
    <property type="evidence" value="ECO:0007669"/>
    <property type="project" value="InterPro"/>
</dbReference>
<dbReference type="GO" id="GO:0042597">
    <property type="term" value="C:periplasmic space"/>
    <property type="evidence" value="ECO:0007669"/>
    <property type="project" value="UniProtKB-SubCell"/>
</dbReference>
<dbReference type="InterPro" id="IPR001188">
    <property type="entry name" value="Sperm_putr-bd"/>
</dbReference>
<keyword evidence="3" id="KW-0732">Signal</keyword>
<dbReference type="Proteomes" id="UP000277498">
    <property type="component" value="Unassembled WGS sequence"/>
</dbReference>
<comment type="subcellular location">
    <subcellularLocation>
        <location evidence="1">Periplasm</location>
    </subcellularLocation>
</comment>
<dbReference type="EMBL" id="UXAW01000070">
    <property type="protein sequence ID" value="VDC28669.1"/>
    <property type="molecule type" value="Genomic_DNA"/>
</dbReference>
<dbReference type="RefSeq" id="WP_124086982.1">
    <property type="nucleotide sequence ID" value="NZ_UXAW01000070.1"/>
</dbReference>
<evidence type="ECO:0000256" key="1">
    <source>
        <dbReference type="ARBA" id="ARBA00004418"/>
    </source>
</evidence>
<evidence type="ECO:0000256" key="2">
    <source>
        <dbReference type="ARBA" id="ARBA00022448"/>
    </source>
</evidence>
<dbReference type="PANTHER" id="PTHR30222:SF17">
    <property type="entry name" value="SPERMIDINE_PUTRESCINE-BINDING PERIPLASMIC PROTEIN"/>
    <property type="match status" value="1"/>
</dbReference>
<dbReference type="AlphaFoldDB" id="A0A3P5XEH2"/>
<sequence>MKKAWTIDEIKSAMGGAPSRRQLLAGGSAAVAGAFMAPFFPGMARAEVGGRLKLLAWESMPMQSYLAPFLEANGIDLEISSIATQDDVHVQLIGNTPNTIDVTSYSVGYSDFYINELGIVSQMDPKQVPAYNEDDIFAEFYMTPAFAQNGEVYAVPVIWGLNTLVYNPALVPEPASYTDLLKPEYAGQLTFIEDTLATWPMLAKVAGFGDKFPHLTREELAATFEAAIPYRAQSKLFAGSVGDTINLFVNGEIGVLFCGWAGIPTETGPQGVETIAHTPAEGGAMWCDAWFIPKTATNRDTAHAFINAQLTPEGNAATANHHLSGCVNRRSVPLLNDEVRASVDYDNLTQVLTDSPLVGMPPRESDEFATFDEWTAAWEDFKLGF</sequence>
<dbReference type="Pfam" id="PF13416">
    <property type="entry name" value="SBP_bac_8"/>
    <property type="match status" value="1"/>
</dbReference>
<keyword evidence="2" id="KW-0813">Transport</keyword>
<dbReference type="PANTHER" id="PTHR30222">
    <property type="entry name" value="SPERMIDINE/PUTRESCINE-BINDING PERIPLASMIC PROTEIN"/>
    <property type="match status" value="1"/>
</dbReference>
<dbReference type="InterPro" id="IPR006059">
    <property type="entry name" value="SBP"/>
</dbReference>
<gene>
    <name evidence="5" type="primary">potF_3</name>
    <name evidence="5" type="ORF">XINFAN_02235</name>
</gene>
<dbReference type="OrthoDB" id="6776301at2"/>
<dbReference type="SUPFAM" id="SSF53850">
    <property type="entry name" value="Periplasmic binding protein-like II"/>
    <property type="match status" value="1"/>
</dbReference>
<dbReference type="GO" id="GO:0019808">
    <property type="term" value="F:polyamine binding"/>
    <property type="evidence" value="ECO:0007669"/>
    <property type="project" value="InterPro"/>
</dbReference>
<protein>
    <submittedName>
        <fullName evidence="5">Putrescine-binding periplasmic protein</fullName>
    </submittedName>
</protein>
<evidence type="ECO:0000256" key="4">
    <source>
        <dbReference type="ARBA" id="ARBA00022764"/>
    </source>
</evidence>
<dbReference type="PRINTS" id="PR00909">
    <property type="entry name" value="SPERMDNBNDNG"/>
</dbReference>
<dbReference type="Gene3D" id="3.40.190.10">
    <property type="entry name" value="Periplasmic binding protein-like II"/>
    <property type="match status" value="2"/>
</dbReference>
<keyword evidence="4" id="KW-0574">Periplasm</keyword>
<dbReference type="InterPro" id="IPR006311">
    <property type="entry name" value="TAT_signal"/>
</dbReference>
<evidence type="ECO:0000256" key="3">
    <source>
        <dbReference type="ARBA" id="ARBA00022729"/>
    </source>
</evidence>
<accession>A0A3P5XEH2</accession>
<keyword evidence="6" id="KW-1185">Reference proteome</keyword>
<dbReference type="PROSITE" id="PS51318">
    <property type="entry name" value="TAT"/>
    <property type="match status" value="1"/>
</dbReference>
<proteinExistence type="predicted"/>
<reference evidence="5 6" key="1">
    <citation type="submission" date="2018-11" db="EMBL/GenBank/DDBJ databases">
        <authorList>
            <person name="Criscuolo A."/>
        </authorList>
    </citation>
    <scope>NUCLEOTIDE SEQUENCE [LARGE SCALE GENOMIC DNA]</scope>
    <source>
        <strain evidence="5">ACIP111625</strain>
    </source>
</reference>
<name>A0A3P5XEH2_9RHOB</name>
<organism evidence="5 6">
    <name type="scientific">Pseudogemmobacter humi</name>
    <dbReference type="NCBI Taxonomy" id="2483812"/>
    <lineage>
        <taxon>Bacteria</taxon>
        <taxon>Pseudomonadati</taxon>
        <taxon>Pseudomonadota</taxon>
        <taxon>Alphaproteobacteria</taxon>
        <taxon>Rhodobacterales</taxon>
        <taxon>Paracoccaceae</taxon>
        <taxon>Pseudogemmobacter</taxon>
    </lineage>
</organism>
<evidence type="ECO:0000313" key="6">
    <source>
        <dbReference type="Proteomes" id="UP000277498"/>
    </source>
</evidence>